<name>A0ABQ6WD57_9EURO</name>
<feature type="region of interest" description="Disordered" evidence="1">
    <location>
        <begin position="1"/>
        <end position="43"/>
    </location>
</feature>
<sequence>MNPPKKRLQTNPHHKCLTPTPIKPKESTFSPPTTPETHRDNLSDILSDSDISMLDLGPSLSARNTSCYQSPSTTKALTLDAKQDSSPISPTTGHGYLQNDPTMAQDLKTRYTATYPSMKDTTQRADITPKKLKMRAGSVRGALRTFSSPLLSPLRSGTGKVGRPGVNRTKTSFRGVGGFLER</sequence>
<protein>
    <submittedName>
        <fullName evidence="2">Uncharacterized protein</fullName>
    </submittedName>
</protein>
<feature type="compositionally biased region" description="Basic residues" evidence="1">
    <location>
        <begin position="1"/>
        <end position="16"/>
    </location>
</feature>
<evidence type="ECO:0000313" key="2">
    <source>
        <dbReference type="EMBL" id="KAE8415046.1"/>
    </source>
</evidence>
<reference evidence="2 3" key="1">
    <citation type="submission" date="2019-04" db="EMBL/GenBank/DDBJ databases">
        <authorList>
            <consortium name="DOE Joint Genome Institute"/>
            <person name="Mondo S."/>
            <person name="Kjaerbolling I."/>
            <person name="Vesth T."/>
            <person name="Frisvad J.C."/>
            <person name="Nybo J.L."/>
            <person name="Theobald S."/>
            <person name="Kildgaard S."/>
            <person name="Isbrandt T."/>
            <person name="Kuo A."/>
            <person name="Sato A."/>
            <person name="Lyhne E.K."/>
            <person name="Kogle M.E."/>
            <person name="Wiebenga A."/>
            <person name="Kun R.S."/>
            <person name="Lubbers R.J."/>
            <person name="Makela M.R."/>
            <person name="Barry K."/>
            <person name="Chovatia M."/>
            <person name="Clum A."/>
            <person name="Daum C."/>
            <person name="Haridas S."/>
            <person name="He G."/>
            <person name="LaButti K."/>
            <person name="Lipzen A."/>
            <person name="Riley R."/>
            <person name="Salamov A."/>
            <person name="Simmons B.A."/>
            <person name="Magnuson J.K."/>
            <person name="Henrissat B."/>
            <person name="Mortensen U.H."/>
            <person name="Larsen T.O."/>
            <person name="Devries R.P."/>
            <person name="Grigoriev I.V."/>
            <person name="Machida M."/>
            <person name="Baker S.E."/>
            <person name="Andersen M.R."/>
            <person name="Cantor M.N."/>
            <person name="Hua S.X."/>
        </authorList>
    </citation>
    <scope>NUCLEOTIDE SEQUENCE [LARGE SCALE GENOMIC DNA]</scope>
    <source>
        <strain evidence="2 3">CBS 117616</strain>
    </source>
</reference>
<keyword evidence="3" id="KW-1185">Reference proteome</keyword>
<dbReference type="EMBL" id="ML735774">
    <property type="protein sequence ID" value="KAE8415046.1"/>
    <property type="molecule type" value="Genomic_DNA"/>
</dbReference>
<accession>A0ABQ6WD57</accession>
<gene>
    <name evidence="2" type="ORF">BDV36DRAFT_298460</name>
</gene>
<feature type="region of interest" description="Disordered" evidence="1">
    <location>
        <begin position="150"/>
        <end position="182"/>
    </location>
</feature>
<evidence type="ECO:0000256" key="1">
    <source>
        <dbReference type="SAM" id="MobiDB-lite"/>
    </source>
</evidence>
<organism evidence="2 3">
    <name type="scientific">Aspergillus pseudocaelatus</name>
    <dbReference type="NCBI Taxonomy" id="1825620"/>
    <lineage>
        <taxon>Eukaryota</taxon>
        <taxon>Fungi</taxon>
        <taxon>Dikarya</taxon>
        <taxon>Ascomycota</taxon>
        <taxon>Pezizomycotina</taxon>
        <taxon>Eurotiomycetes</taxon>
        <taxon>Eurotiomycetidae</taxon>
        <taxon>Eurotiales</taxon>
        <taxon>Aspergillaceae</taxon>
        <taxon>Aspergillus</taxon>
        <taxon>Aspergillus subgen. Circumdati</taxon>
    </lineage>
</organism>
<proteinExistence type="predicted"/>
<dbReference type="Proteomes" id="UP000325395">
    <property type="component" value="Unassembled WGS sequence"/>
</dbReference>
<evidence type="ECO:0000313" key="3">
    <source>
        <dbReference type="Proteomes" id="UP000325395"/>
    </source>
</evidence>
<feature type="region of interest" description="Disordered" evidence="1">
    <location>
        <begin position="79"/>
        <end position="100"/>
    </location>
</feature>